<dbReference type="OrthoDB" id="829690at2"/>
<evidence type="ECO:0000313" key="2">
    <source>
        <dbReference type="EMBL" id="SNS77329.1"/>
    </source>
</evidence>
<proteinExistence type="predicted"/>
<evidence type="ECO:0000256" key="1">
    <source>
        <dbReference type="SAM" id="Phobius"/>
    </source>
</evidence>
<feature type="transmembrane region" description="Helical" evidence="1">
    <location>
        <begin position="7"/>
        <end position="24"/>
    </location>
</feature>
<dbReference type="AlphaFoldDB" id="A0A239H7F1"/>
<accession>A0A239H7F1</accession>
<keyword evidence="1" id="KW-1133">Transmembrane helix</keyword>
<gene>
    <name evidence="2" type="ORF">SAMN06295967_1283</name>
</gene>
<dbReference type="RefSeq" id="WP_089242520.1">
    <property type="nucleotide sequence ID" value="NZ_FZOK01000028.1"/>
</dbReference>
<keyword evidence="1" id="KW-0812">Transmembrane</keyword>
<dbReference type="Proteomes" id="UP000198480">
    <property type="component" value="Unassembled WGS sequence"/>
</dbReference>
<keyword evidence="3" id="KW-1185">Reference proteome</keyword>
<feature type="transmembrane region" description="Helical" evidence="1">
    <location>
        <begin position="316"/>
        <end position="338"/>
    </location>
</feature>
<keyword evidence="1" id="KW-0472">Membrane</keyword>
<dbReference type="EMBL" id="FZOK01000028">
    <property type="protein sequence ID" value="SNS77329.1"/>
    <property type="molecule type" value="Genomic_DNA"/>
</dbReference>
<protein>
    <submittedName>
        <fullName evidence="2">Uncharacterized protein</fullName>
    </submittedName>
</protein>
<organism evidence="2 3">
    <name type="scientific">Belliella buryatensis</name>
    <dbReference type="NCBI Taxonomy" id="1500549"/>
    <lineage>
        <taxon>Bacteria</taxon>
        <taxon>Pseudomonadati</taxon>
        <taxon>Bacteroidota</taxon>
        <taxon>Cytophagia</taxon>
        <taxon>Cytophagales</taxon>
        <taxon>Cyclobacteriaceae</taxon>
        <taxon>Belliella</taxon>
    </lineage>
</organism>
<sequence>MTCKRQFIICIILINFLLLNYNLLQASDFRYLKIYLNRIKDIKSFEFLEADFTEAQLLSLTTNFETIPSQTFILRRTDKHIAAFRDCSFDKWIWDEGIWRNIYLFDEFGMNCSGLFFFKDQKCYSIGSYGFWRKHVDLLFFDENFGLWEKLDADNQPQDFGSKHITLYKDKILVFLEKGNNDDDLFSGMYMNWENKSWSFFNLDLNADFKSNGYDFEITASLDFKDYFLFNSNGGFKGNGWYILNKTSNEIRYYEASNIHFTASPFIQVISNEMIYQSPNLQTHKINMEEIFKKGSFVGLLQFKDSLNQNKIRDVISIKTIALMTLFFVVFILVRSYFKQRIIWGRKINRHIIDETDEIIKKLFQRSGQLLEKEELDFYLGIQNIKNQDVLRVTRAKLINEINNKTLITSGFKLINRMRSEDDKRFIYYHIIEK</sequence>
<evidence type="ECO:0000313" key="3">
    <source>
        <dbReference type="Proteomes" id="UP000198480"/>
    </source>
</evidence>
<name>A0A239H7F1_9BACT</name>
<reference evidence="3" key="1">
    <citation type="submission" date="2017-06" db="EMBL/GenBank/DDBJ databases">
        <authorList>
            <person name="Varghese N."/>
            <person name="Submissions S."/>
        </authorList>
    </citation>
    <scope>NUCLEOTIDE SEQUENCE [LARGE SCALE GENOMIC DNA]</scope>
    <source>
        <strain evidence="3">5C</strain>
    </source>
</reference>